<protein>
    <submittedName>
        <fullName evidence="6">Uncharacterized protein</fullName>
    </submittedName>
</protein>
<sequence>FSPGTRSKPQLTATIHGSKCRRKLFFRHIFGLAGIAQLLLAIYHRTWAFLIALGIGAFMKMAVYIGRIVLHDNAWSTNAFRLQIFCLILAPTFIAAGIYLILRHIVIGLGCDVISILPQAAAGGGAADSAGFDKAWMDAGNAVITVGIALQVATMSACGLLAVDFFALWRDCHRQRKSEGAPFSDSRNKRILNMPIAEMVAYLMVLVRCSSRNGCWFGEFLDAQRDGVHDS</sequence>
<dbReference type="OrthoDB" id="4521223at2759"/>
<evidence type="ECO:0000256" key="5">
    <source>
        <dbReference type="SAM" id="Phobius"/>
    </source>
</evidence>
<dbReference type="AlphaFoldDB" id="A0A9X0B346"/>
<proteinExistence type="predicted"/>
<reference evidence="6" key="1">
    <citation type="submission" date="2022-12" db="EMBL/GenBank/DDBJ databases">
        <authorList>
            <person name="Petersen C."/>
        </authorList>
    </citation>
    <scope>NUCLEOTIDE SEQUENCE</scope>
    <source>
        <strain evidence="6">IBT 29677</strain>
    </source>
</reference>
<evidence type="ECO:0000256" key="3">
    <source>
        <dbReference type="ARBA" id="ARBA00022989"/>
    </source>
</evidence>
<dbReference type="GO" id="GO:0005886">
    <property type="term" value="C:plasma membrane"/>
    <property type="evidence" value="ECO:0007669"/>
    <property type="project" value="TreeGrafter"/>
</dbReference>
<evidence type="ECO:0000256" key="1">
    <source>
        <dbReference type="ARBA" id="ARBA00004141"/>
    </source>
</evidence>
<evidence type="ECO:0000256" key="4">
    <source>
        <dbReference type="ARBA" id="ARBA00023136"/>
    </source>
</evidence>
<dbReference type="GO" id="GO:0000324">
    <property type="term" value="C:fungal-type vacuole"/>
    <property type="evidence" value="ECO:0007669"/>
    <property type="project" value="TreeGrafter"/>
</dbReference>
<dbReference type="Pfam" id="PF04479">
    <property type="entry name" value="RTA1"/>
    <property type="match status" value="2"/>
</dbReference>
<keyword evidence="3 5" id="KW-1133">Transmembrane helix</keyword>
<accession>A0A9X0B346</accession>
<dbReference type="Proteomes" id="UP001147747">
    <property type="component" value="Unassembled WGS sequence"/>
</dbReference>
<dbReference type="GeneID" id="81372562"/>
<reference evidence="6" key="2">
    <citation type="journal article" date="2023" name="IMA Fungus">
        <title>Comparative genomic study of the Penicillium genus elucidates a diverse pangenome and 15 lateral gene transfer events.</title>
        <authorList>
            <person name="Petersen C."/>
            <person name="Sorensen T."/>
            <person name="Nielsen M.R."/>
            <person name="Sondergaard T.E."/>
            <person name="Sorensen J.L."/>
            <person name="Fitzpatrick D.A."/>
            <person name="Frisvad J.C."/>
            <person name="Nielsen K.L."/>
        </authorList>
    </citation>
    <scope>NUCLEOTIDE SEQUENCE</scope>
    <source>
        <strain evidence="6">IBT 29677</strain>
    </source>
</reference>
<dbReference type="EMBL" id="JAPZBU010000009">
    <property type="protein sequence ID" value="KAJ5386404.1"/>
    <property type="molecule type" value="Genomic_DNA"/>
</dbReference>
<keyword evidence="2 5" id="KW-0812">Transmembrane</keyword>
<feature type="non-terminal residue" evidence="6">
    <location>
        <position position="231"/>
    </location>
</feature>
<keyword evidence="7" id="KW-1185">Reference proteome</keyword>
<comment type="caution">
    <text evidence="6">The sequence shown here is derived from an EMBL/GenBank/DDBJ whole genome shotgun (WGS) entry which is preliminary data.</text>
</comment>
<name>A0A9X0B346_9EURO</name>
<feature type="transmembrane region" description="Helical" evidence="5">
    <location>
        <begin position="142"/>
        <end position="169"/>
    </location>
</feature>
<dbReference type="PANTHER" id="PTHR31465">
    <property type="entry name" value="PROTEIN RTA1-RELATED"/>
    <property type="match status" value="1"/>
</dbReference>
<comment type="subcellular location">
    <subcellularLocation>
        <location evidence="1">Membrane</location>
        <topology evidence="1">Multi-pass membrane protein</topology>
    </subcellularLocation>
</comment>
<feature type="transmembrane region" description="Helical" evidence="5">
    <location>
        <begin position="24"/>
        <end position="43"/>
    </location>
</feature>
<dbReference type="RefSeq" id="XP_056484202.1">
    <property type="nucleotide sequence ID" value="XM_056633582.1"/>
</dbReference>
<organism evidence="6 7">
    <name type="scientific">Penicillium cosmopolitanum</name>
    <dbReference type="NCBI Taxonomy" id="1131564"/>
    <lineage>
        <taxon>Eukaryota</taxon>
        <taxon>Fungi</taxon>
        <taxon>Dikarya</taxon>
        <taxon>Ascomycota</taxon>
        <taxon>Pezizomycotina</taxon>
        <taxon>Eurotiomycetes</taxon>
        <taxon>Eurotiomycetidae</taxon>
        <taxon>Eurotiales</taxon>
        <taxon>Aspergillaceae</taxon>
        <taxon>Penicillium</taxon>
    </lineage>
</organism>
<dbReference type="InterPro" id="IPR007568">
    <property type="entry name" value="RTA1"/>
</dbReference>
<evidence type="ECO:0000256" key="2">
    <source>
        <dbReference type="ARBA" id="ARBA00022692"/>
    </source>
</evidence>
<gene>
    <name evidence="6" type="ORF">N7509_008945</name>
</gene>
<feature type="transmembrane region" description="Helical" evidence="5">
    <location>
        <begin position="82"/>
        <end position="102"/>
    </location>
</feature>
<evidence type="ECO:0000313" key="6">
    <source>
        <dbReference type="EMBL" id="KAJ5386404.1"/>
    </source>
</evidence>
<feature type="transmembrane region" description="Helical" evidence="5">
    <location>
        <begin position="49"/>
        <end position="70"/>
    </location>
</feature>
<keyword evidence="4 5" id="KW-0472">Membrane</keyword>
<dbReference type="PANTHER" id="PTHR31465:SF8">
    <property type="entry name" value="DOMAIN PROTEIN, PUTATIVE (AFU_ORTHOLOGUE AFUA_6G14140)-RELATED"/>
    <property type="match status" value="1"/>
</dbReference>
<evidence type="ECO:0000313" key="7">
    <source>
        <dbReference type="Proteomes" id="UP001147747"/>
    </source>
</evidence>